<organism evidence="1 2">
    <name type="scientific">Rhynchophorus ferrugineus</name>
    <name type="common">Red palm weevil</name>
    <name type="synonym">Curculio ferrugineus</name>
    <dbReference type="NCBI Taxonomy" id="354439"/>
    <lineage>
        <taxon>Eukaryota</taxon>
        <taxon>Metazoa</taxon>
        <taxon>Ecdysozoa</taxon>
        <taxon>Arthropoda</taxon>
        <taxon>Hexapoda</taxon>
        <taxon>Insecta</taxon>
        <taxon>Pterygota</taxon>
        <taxon>Neoptera</taxon>
        <taxon>Endopterygota</taxon>
        <taxon>Coleoptera</taxon>
        <taxon>Polyphaga</taxon>
        <taxon>Cucujiformia</taxon>
        <taxon>Curculionidae</taxon>
        <taxon>Dryophthorinae</taxon>
        <taxon>Rhynchophorus</taxon>
    </lineage>
</organism>
<accession>A0A834M585</accession>
<evidence type="ECO:0000313" key="1">
    <source>
        <dbReference type="EMBL" id="KAF7267240.1"/>
    </source>
</evidence>
<name>A0A834M585_RHYFE</name>
<gene>
    <name evidence="1" type="ORF">GWI33_019522</name>
</gene>
<evidence type="ECO:0000313" key="2">
    <source>
        <dbReference type="Proteomes" id="UP000625711"/>
    </source>
</evidence>
<keyword evidence="2" id="KW-1185">Reference proteome</keyword>
<reference evidence="1" key="1">
    <citation type="submission" date="2020-08" db="EMBL/GenBank/DDBJ databases">
        <title>Genome sequencing and assembly of the red palm weevil Rhynchophorus ferrugineus.</title>
        <authorList>
            <person name="Dias G.B."/>
            <person name="Bergman C.M."/>
            <person name="Manee M."/>
        </authorList>
    </citation>
    <scope>NUCLEOTIDE SEQUENCE</scope>
    <source>
        <strain evidence="1">AA-2017</strain>
        <tissue evidence="1">Whole larva</tissue>
    </source>
</reference>
<dbReference type="EMBL" id="JAACXV010014447">
    <property type="protein sequence ID" value="KAF7267240.1"/>
    <property type="molecule type" value="Genomic_DNA"/>
</dbReference>
<dbReference type="Proteomes" id="UP000625711">
    <property type="component" value="Unassembled WGS sequence"/>
</dbReference>
<sequence>MSRVPINIRRGVIKSFTPWVRIRLGLPRRVVRTGTPAPLHPPRSLFIYGANDLSPVHKRVHNPHAAVKNRVCAAISDYRRNSCAPSSSVAPRLAQPRRTIAGMRFVFVCCRLFYSVYPFGFRSSFFVLTCRERRYLEKRPGVESDVLSCLFERCAMRSLSKKYRELVYPPQSTTLLFRPSK</sequence>
<proteinExistence type="predicted"/>
<protein>
    <submittedName>
        <fullName evidence="1">Uncharacterized protein</fullName>
    </submittedName>
</protein>
<dbReference type="AlphaFoldDB" id="A0A834M585"/>
<comment type="caution">
    <text evidence="1">The sequence shown here is derived from an EMBL/GenBank/DDBJ whole genome shotgun (WGS) entry which is preliminary data.</text>
</comment>